<dbReference type="EMBL" id="CAJOBG010002169">
    <property type="protein sequence ID" value="CAF3988592.1"/>
    <property type="molecule type" value="Genomic_DNA"/>
</dbReference>
<dbReference type="Proteomes" id="UP000663856">
    <property type="component" value="Unassembled WGS sequence"/>
</dbReference>
<reference evidence="2" key="1">
    <citation type="submission" date="2021-02" db="EMBL/GenBank/DDBJ databases">
        <authorList>
            <person name="Nowell W R."/>
        </authorList>
    </citation>
    <scope>NUCLEOTIDE SEQUENCE</scope>
</reference>
<dbReference type="EMBL" id="CAJNRF010003176">
    <property type="protein sequence ID" value="CAF2047963.1"/>
    <property type="molecule type" value="Genomic_DNA"/>
</dbReference>
<dbReference type="EMBL" id="CAJOBF010002070">
    <property type="protein sequence ID" value="CAF4007821.1"/>
    <property type="molecule type" value="Genomic_DNA"/>
</dbReference>
<evidence type="ECO:0000313" key="1">
    <source>
        <dbReference type="EMBL" id="CAF1985927.1"/>
    </source>
</evidence>
<organism evidence="2 5">
    <name type="scientific">Rotaria magnacalcarata</name>
    <dbReference type="NCBI Taxonomy" id="392030"/>
    <lineage>
        <taxon>Eukaryota</taxon>
        <taxon>Metazoa</taxon>
        <taxon>Spiralia</taxon>
        <taxon>Gnathifera</taxon>
        <taxon>Rotifera</taxon>
        <taxon>Eurotatoria</taxon>
        <taxon>Bdelloidea</taxon>
        <taxon>Philodinida</taxon>
        <taxon>Philodinidae</taxon>
        <taxon>Rotaria</taxon>
    </lineage>
</organism>
<dbReference type="Proteomes" id="UP000663866">
    <property type="component" value="Unassembled WGS sequence"/>
</dbReference>
<evidence type="ECO:0000313" key="2">
    <source>
        <dbReference type="EMBL" id="CAF2047963.1"/>
    </source>
</evidence>
<evidence type="ECO:0000313" key="5">
    <source>
        <dbReference type="Proteomes" id="UP000663856"/>
    </source>
</evidence>
<evidence type="ECO:0000313" key="4">
    <source>
        <dbReference type="EMBL" id="CAF4007821.1"/>
    </source>
</evidence>
<dbReference type="Proteomes" id="UP000663887">
    <property type="component" value="Unassembled WGS sequence"/>
</dbReference>
<proteinExistence type="predicted"/>
<accession>A0A816PF14</accession>
<dbReference type="Proteomes" id="UP000663842">
    <property type="component" value="Unassembled WGS sequence"/>
</dbReference>
<dbReference type="EMBL" id="CAJNRG010000213">
    <property type="protein sequence ID" value="CAF1985927.1"/>
    <property type="molecule type" value="Genomic_DNA"/>
</dbReference>
<comment type="caution">
    <text evidence="2">The sequence shown here is derived from an EMBL/GenBank/DDBJ whole genome shotgun (WGS) entry which is preliminary data.</text>
</comment>
<evidence type="ECO:0000313" key="6">
    <source>
        <dbReference type="Proteomes" id="UP000663866"/>
    </source>
</evidence>
<evidence type="ECO:0000313" key="3">
    <source>
        <dbReference type="EMBL" id="CAF3988592.1"/>
    </source>
</evidence>
<name>A0A816PF14_9BILA</name>
<protein>
    <submittedName>
        <fullName evidence="2">Uncharacterized protein</fullName>
    </submittedName>
</protein>
<gene>
    <name evidence="3" type="ORF">OVN521_LOCUS14349</name>
    <name evidence="4" type="ORF">UXM345_LOCUS16580</name>
    <name evidence="2" type="ORF">WKI299_LOCUS9617</name>
    <name evidence="1" type="ORF">XDN619_LOCUS2606</name>
</gene>
<keyword evidence="6" id="KW-1185">Reference proteome</keyword>
<dbReference type="AlphaFoldDB" id="A0A816PF14"/>
<sequence length="180" mass="21573">MNLLNIVKYLFYLTQTKYGSENAATTADEIFTAERLLKILKSLKESCLSELYIYDTLKFDDEYEEMTNTDERDNVIDDYNENEYFGIQNRFTIEEMKNIIEWIDQCPNAIFPTISNGIKKTKSMKYIRRFRECMEKNGPRLEKLQEIKEFMPNEFYRERAIEKVVVQDDDLELYAIQKAR</sequence>